<dbReference type="InterPro" id="IPR045886">
    <property type="entry name" value="ThiF/MoeB/HesA"/>
</dbReference>
<dbReference type="InterPro" id="IPR035985">
    <property type="entry name" value="Ubiquitin-activating_enz"/>
</dbReference>
<dbReference type="GO" id="GO:0061504">
    <property type="term" value="P:cyclic threonylcarbamoyladenosine biosynthetic process"/>
    <property type="evidence" value="ECO:0007669"/>
    <property type="project" value="TreeGrafter"/>
</dbReference>
<dbReference type="AlphaFoldDB" id="A0A1M3KW91"/>
<dbReference type="SUPFAM" id="SSF69572">
    <property type="entry name" value="Activating enzymes of the ubiquitin-like proteins"/>
    <property type="match status" value="1"/>
</dbReference>
<accession>A0A1M3KW91</accession>
<feature type="domain" description="THIF-type NAD/FAD binding fold" evidence="1">
    <location>
        <begin position="26"/>
        <end position="254"/>
    </location>
</feature>
<gene>
    <name evidence="2" type="ORF">BGO89_08850</name>
</gene>
<dbReference type="PANTHER" id="PTHR43267:SF1">
    <property type="entry name" value="TRNA THREONYLCARBAMOYLADENOSINE DEHYDRATASE"/>
    <property type="match status" value="1"/>
</dbReference>
<reference evidence="2 3" key="1">
    <citation type="submission" date="2016-09" db="EMBL/GenBank/DDBJ databases">
        <title>Genome-resolved meta-omics ties microbial dynamics to process performance in biotechnology for thiocyanate degradation.</title>
        <authorList>
            <person name="Kantor R.S."/>
            <person name="Huddy R.J."/>
            <person name="Iyer R."/>
            <person name="Thomas B.C."/>
            <person name="Brown C.T."/>
            <person name="Anantharaman K."/>
            <person name="Tringe S."/>
            <person name="Hettich R.L."/>
            <person name="Harrison S.T."/>
            <person name="Banfield J.F."/>
        </authorList>
    </citation>
    <scope>NUCLEOTIDE SEQUENCE [LARGE SCALE GENOMIC DNA]</scope>
    <source>
        <strain evidence="2">59-99</strain>
    </source>
</reference>
<dbReference type="PANTHER" id="PTHR43267">
    <property type="entry name" value="TRNA THREONYLCARBAMOYLADENOSINE DEHYDRATASE"/>
    <property type="match status" value="1"/>
</dbReference>
<name>A0A1M3KW91_9BACT</name>
<dbReference type="EMBL" id="MKVH01000024">
    <property type="protein sequence ID" value="OJX56647.1"/>
    <property type="molecule type" value="Genomic_DNA"/>
</dbReference>
<evidence type="ECO:0000313" key="2">
    <source>
        <dbReference type="EMBL" id="OJX56647.1"/>
    </source>
</evidence>
<evidence type="ECO:0000313" key="3">
    <source>
        <dbReference type="Proteomes" id="UP000184233"/>
    </source>
</evidence>
<dbReference type="Gene3D" id="3.40.50.720">
    <property type="entry name" value="NAD(P)-binding Rossmann-like Domain"/>
    <property type="match status" value="1"/>
</dbReference>
<evidence type="ECO:0000259" key="1">
    <source>
        <dbReference type="Pfam" id="PF00899"/>
    </source>
</evidence>
<comment type="caution">
    <text evidence="2">The sequence shown here is derived from an EMBL/GenBank/DDBJ whole genome shotgun (WGS) entry which is preliminary data.</text>
</comment>
<organism evidence="2 3">
    <name type="scientific">Candidatus Kapaibacterium thiocyanatum</name>
    <dbReference type="NCBI Taxonomy" id="1895771"/>
    <lineage>
        <taxon>Bacteria</taxon>
        <taxon>Pseudomonadati</taxon>
        <taxon>Candidatus Kapaibacteriota</taxon>
        <taxon>Candidatus Kapaibacteriia</taxon>
        <taxon>Candidatus Kapaibacteriales</taxon>
        <taxon>Candidatus Kapaibacteriaceae</taxon>
        <taxon>Candidatus Kapaibacterium</taxon>
    </lineage>
</organism>
<protein>
    <submittedName>
        <fullName evidence="2">tRNA threonylcarbamoyladenosine dehydratase</fullName>
    </submittedName>
</protein>
<dbReference type="GO" id="GO:0061503">
    <property type="term" value="F:tRNA threonylcarbamoyladenosine dehydratase"/>
    <property type="evidence" value="ECO:0007669"/>
    <property type="project" value="TreeGrafter"/>
</dbReference>
<dbReference type="Pfam" id="PF00899">
    <property type="entry name" value="ThiF"/>
    <property type="match status" value="1"/>
</dbReference>
<dbReference type="InterPro" id="IPR000594">
    <property type="entry name" value="ThiF_NAD_FAD-bd"/>
</dbReference>
<dbReference type="CDD" id="cd00755">
    <property type="entry name" value="YgdL_like"/>
    <property type="match status" value="1"/>
</dbReference>
<dbReference type="Proteomes" id="UP000184233">
    <property type="component" value="Unassembled WGS sequence"/>
</dbReference>
<sequence length="268" mass="29275">MLNPANDYRDRIHATRDSSWTSRTRLLLGDDPVDRMQRAHVLVVGMGGVGSYAAEFIARAGVGRMTIVDGDVIEPSNRNRQLPATVETEGQYKVEVMRDRLRAINPDIRLVAVREFITPSRIDRLLAARYDFIVDAIDSLTPKIWLLAGAHAKGMRIVSAMGAGGKLDPTKIRVADISATEKCNLARYVRKRLRRKGVNDGISAVYSIEPVVEESLMFTDGLNFKKSAFGTVSYLPAAFGGACASVVIRGLSADVEVKDVVPDGTNGQ</sequence>
<dbReference type="GO" id="GO:0008641">
    <property type="term" value="F:ubiquitin-like modifier activating enzyme activity"/>
    <property type="evidence" value="ECO:0007669"/>
    <property type="project" value="InterPro"/>
</dbReference>
<proteinExistence type="predicted"/>
<dbReference type="STRING" id="1895771.BGO89_08850"/>